<evidence type="ECO:0000313" key="2">
    <source>
        <dbReference type="Proteomes" id="UP001497516"/>
    </source>
</evidence>
<name>A0AAV2GRE0_9ROSI</name>
<keyword evidence="2" id="KW-1185">Reference proteome</keyword>
<protein>
    <submittedName>
        <fullName evidence="1">Uncharacterized protein</fullName>
    </submittedName>
</protein>
<reference evidence="1 2" key="1">
    <citation type="submission" date="2024-04" db="EMBL/GenBank/DDBJ databases">
        <authorList>
            <person name="Fracassetti M."/>
        </authorList>
    </citation>
    <scope>NUCLEOTIDE SEQUENCE [LARGE SCALE GENOMIC DNA]</scope>
</reference>
<dbReference type="EMBL" id="OZ034822">
    <property type="protein sequence ID" value="CAL1411980.1"/>
    <property type="molecule type" value="Genomic_DNA"/>
</dbReference>
<accession>A0AAV2GRE0</accession>
<organism evidence="1 2">
    <name type="scientific">Linum trigynum</name>
    <dbReference type="NCBI Taxonomy" id="586398"/>
    <lineage>
        <taxon>Eukaryota</taxon>
        <taxon>Viridiplantae</taxon>
        <taxon>Streptophyta</taxon>
        <taxon>Embryophyta</taxon>
        <taxon>Tracheophyta</taxon>
        <taxon>Spermatophyta</taxon>
        <taxon>Magnoliopsida</taxon>
        <taxon>eudicotyledons</taxon>
        <taxon>Gunneridae</taxon>
        <taxon>Pentapetalae</taxon>
        <taxon>rosids</taxon>
        <taxon>fabids</taxon>
        <taxon>Malpighiales</taxon>
        <taxon>Linaceae</taxon>
        <taxon>Linum</taxon>
    </lineage>
</organism>
<dbReference type="Proteomes" id="UP001497516">
    <property type="component" value="Chromosome 9"/>
</dbReference>
<sequence>MVLNNAQLHPAITFSNKMFCKDKEFSRYVRHFRDHAIYPAFTIQTSAFTKYDMDVCGLVRNLGWESLFEH</sequence>
<gene>
    <name evidence="1" type="ORF">LTRI10_LOCUS51305</name>
</gene>
<evidence type="ECO:0000313" key="1">
    <source>
        <dbReference type="EMBL" id="CAL1411980.1"/>
    </source>
</evidence>
<proteinExistence type="predicted"/>
<dbReference type="AlphaFoldDB" id="A0AAV2GRE0"/>